<evidence type="ECO:0000313" key="1">
    <source>
        <dbReference type="EMBL" id="KAH7953763.1"/>
    </source>
</evidence>
<proteinExistence type="predicted"/>
<organism evidence="1 2">
    <name type="scientific">Dermacentor silvarum</name>
    <name type="common">Tick</name>
    <dbReference type="NCBI Taxonomy" id="543639"/>
    <lineage>
        <taxon>Eukaryota</taxon>
        <taxon>Metazoa</taxon>
        <taxon>Ecdysozoa</taxon>
        <taxon>Arthropoda</taxon>
        <taxon>Chelicerata</taxon>
        <taxon>Arachnida</taxon>
        <taxon>Acari</taxon>
        <taxon>Parasitiformes</taxon>
        <taxon>Ixodida</taxon>
        <taxon>Ixodoidea</taxon>
        <taxon>Ixodidae</taxon>
        <taxon>Rhipicephalinae</taxon>
        <taxon>Dermacentor</taxon>
    </lineage>
</organism>
<dbReference type="Proteomes" id="UP000821865">
    <property type="component" value="Chromosome 4"/>
</dbReference>
<comment type="caution">
    <text evidence="1">The sequence shown here is derived from an EMBL/GenBank/DDBJ whole genome shotgun (WGS) entry which is preliminary data.</text>
</comment>
<sequence>MSHIETTVYHELLDNREGKAKTGAMFSLHSIENYTADAFSSNEWLESLNNHASVTGQPRFTASDRIVLRDTGLLSGIGWLWANHSKGKLLGALSWLLAQILGPIADAGLLRYRYGSLDADNVRRLYFCATEVEEIYRFLVIAFVTAVNFPESLRLNINSQLSMVQQTASALVGALPWLDNATKVNARNKLSRARTLLWPANDLLTDEALSIMYSGFPDDMHATGETFAELWLHSRQALYDLETDNVYRGTAADMPPNMRLPLAKYDYLRNTVRISVQALSKPMYYAQGTDSMFYGGLGFVYARELVKSLDGEGMSYDADGNVGHDWASDVWRITMVERRFCLAFHGSGNKRVTTTAGDYRLFPDTPALEVAYTALEQALASDPRSTRVLEAYTEQQLFFITLCYLMCGGANPGPTDCNRALRHFRPFAQHFNCAQGSKMVASKQCNFLYTKHADDEHTTK</sequence>
<keyword evidence="2" id="KW-1185">Reference proteome</keyword>
<reference evidence="1" key="1">
    <citation type="submission" date="2020-05" db="EMBL/GenBank/DDBJ databases">
        <title>Large-scale comparative analyses of tick genomes elucidate their genetic diversity and vector capacities.</title>
        <authorList>
            <person name="Jia N."/>
            <person name="Wang J."/>
            <person name="Shi W."/>
            <person name="Du L."/>
            <person name="Sun Y."/>
            <person name="Zhan W."/>
            <person name="Jiang J."/>
            <person name="Wang Q."/>
            <person name="Zhang B."/>
            <person name="Ji P."/>
            <person name="Sakyi L.B."/>
            <person name="Cui X."/>
            <person name="Yuan T."/>
            <person name="Jiang B."/>
            <person name="Yang W."/>
            <person name="Lam T.T.-Y."/>
            <person name="Chang Q."/>
            <person name="Ding S."/>
            <person name="Wang X."/>
            <person name="Zhu J."/>
            <person name="Ruan X."/>
            <person name="Zhao L."/>
            <person name="Wei J."/>
            <person name="Que T."/>
            <person name="Du C."/>
            <person name="Cheng J."/>
            <person name="Dai P."/>
            <person name="Han X."/>
            <person name="Huang E."/>
            <person name="Gao Y."/>
            <person name="Liu J."/>
            <person name="Shao H."/>
            <person name="Ye R."/>
            <person name="Li L."/>
            <person name="Wei W."/>
            <person name="Wang X."/>
            <person name="Wang C."/>
            <person name="Yang T."/>
            <person name="Huo Q."/>
            <person name="Li W."/>
            <person name="Guo W."/>
            <person name="Chen H."/>
            <person name="Zhou L."/>
            <person name="Ni X."/>
            <person name="Tian J."/>
            <person name="Zhou Y."/>
            <person name="Sheng Y."/>
            <person name="Liu T."/>
            <person name="Pan Y."/>
            <person name="Xia L."/>
            <person name="Li J."/>
            <person name="Zhao F."/>
            <person name="Cao W."/>
        </authorList>
    </citation>
    <scope>NUCLEOTIDE SEQUENCE</scope>
    <source>
        <strain evidence="1">Dsil-2018</strain>
    </source>
</reference>
<protein>
    <submittedName>
        <fullName evidence="1">Uncharacterized protein</fullName>
    </submittedName>
</protein>
<evidence type="ECO:0000313" key="2">
    <source>
        <dbReference type="Proteomes" id="UP000821865"/>
    </source>
</evidence>
<gene>
    <name evidence="1" type="ORF">HPB49_011974</name>
</gene>
<accession>A0ACB8CX16</accession>
<dbReference type="EMBL" id="CM023473">
    <property type="protein sequence ID" value="KAH7953763.1"/>
    <property type="molecule type" value="Genomic_DNA"/>
</dbReference>
<name>A0ACB8CX16_DERSI</name>